<keyword evidence="2" id="KW-0472">Membrane</keyword>
<proteinExistence type="predicted"/>
<reference evidence="3" key="1">
    <citation type="submission" date="2019-02" db="EMBL/GenBank/DDBJ databases">
        <title>Halonotius sp. a new haloarchaeum isolated from saline soil.</title>
        <authorList>
            <person name="Duran-Viseras A."/>
            <person name="Sanchez-Porro C."/>
            <person name="Ventosa A."/>
        </authorList>
    </citation>
    <scope>NUCLEOTIDE SEQUENCE</scope>
    <source>
        <strain evidence="3">F15B</strain>
    </source>
</reference>
<feature type="transmembrane region" description="Helical" evidence="2">
    <location>
        <begin position="320"/>
        <end position="338"/>
    </location>
</feature>
<feature type="compositionally biased region" description="Acidic residues" evidence="1">
    <location>
        <begin position="179"/>
        <end position="191"/>
    </location>
</feature>
<evidence type="ECO:0000313" key="4">
    <source>
        <dbReference type="Proteomes" id="UP000705823"/>
    </source>
</evidence>
<feature type="transmembrane region" description="Helical" evidence="2">
    <location>
        <begin position="419"/>
        <end position="441"/>
    </location>
</feature>
<dbReference type="InterPro" id="IPR005240">
    <property type="entry name" value="DUF389"/>
</dbReference>
<feature type="region of interest" description="Disordered" evidence="1">
    <location>
        <begin position="179"/>
        <end position="203"/>
    </location>
</feature>
<gene>
    <name evidence="3" type="ORF">EGH24_07215</name>
</gene>
<evidence type="ECO:0000256" key="2">
    <source>
        <dbReference type="SAM" id="Phobius"/>
    </source>
</evidence>
<feature type="compositionally biased region" description="Basic and acidic residues" evidence="1">
    <location>
        <begin position="192"/>
        <end position="203"/>
    </location>
</feature>
<feature type="transmembrane region" description="Helical" evidence="2">
    <location>
        <begin position="278"/>
        <end position="300"/>
    </location>
</feature>
<organism evidence="3 4">
    <name type="scientific">Halonotius terrestris</name>
    <dbReference type="NCBI Taxonomy" id="2487750"/>
    <lineage>
        <taxon>Archaea</taxon>
        <taxon>Methanobacteriati</taxon>
        <taxon>Methanobacteriota</taxon>
        <taxon>Stenosarchaea group</taxon>
        <taxon>Halobacteria</taxon>
        <taxon>Halobacteriales</taxon>
        <taxon>Haloferacaceae</taxon>
        <taxon>Halonotius</taxon>
    </lineage>
</organism>
<sequence length="520" mass="55672">MAMARSIRSAGVSCLSANAQSRLYGSSPSLASMGVNVVAIQIAVSESYTGERITALGRCSTNHDCFDPGSETPQYQPPGHRYPRHSPTATTPRMRLIQTLVPEGKRQTVIEILEAAEIDFAMTEETSRSDYSDIVYIPTDVDSVEGILEELRDVGVERDGYMIVTDVETIVSDRFEEQLAEAEEAEAEDPEEKNGMGEDERISREELQTKARNLSRSTPNYIALTLISAIVATSGLLQDSAAVVVGSMVIAPLIGPAMASCVGTVISDDELFWEGIRSQVIGLVVAVASATLFAAGYRAALAPELELLLIQQVAERAHPGLLSLAIALGAGTAGALALTSGTDEALVGVMIAVALMPPAAAVGLGIAYVDPTLAVGAGVLVLVNLLSINVSGVATVWLKRYKPTHWYDAEQARRLTGRRLVIFGLAILVLTSFLATSSLAARENAQFEAEVERIAEDASENLLSVDFDYEANLLTQQPEGVTVRVYGDNPPQASVLRERIREETGVDIRVRVVNEQISVS</sequence>
<evidence type="ECO:0000256" key="1">
    <source>
        <dbReference type="SAM" id="MobiDB-lite"/>
    </source>
</evidence>
<feature type="region of interest" description="Disordered" evidence="1">
    <location>
        <begin position="67"/>
        <end position="89"/>
    </location>
</feature>
<dbReference type="AlphaFoldDB" id="A0A8J8PBT2"/>
<keyword evidence="2" id="KW-0812">Transmembrane</keyword>
<comment type="caution">
    <text evidence="3">The sequence shown here is derived from an EMBL/GenBank/DDBJ whole genome shotgun (WGS) entry which is preliminary data.</text>
</comment>
<feature type="transmembrane region" description="Helical" evidence="2">
    <location>
        <begin position="220"/>
        <end position="237"/>
    </location>
</feature>
<dbReference type="Proteomes" id="UP000705823">
    <property type="component" value="Unassembled WGS sequence"/>
</dbReference>
<evidence type="ECO:0000313" key="3">
    <source>
        <dbReference type="EMBL" id="TQQ80938.1"/>
    </source>
</evidence>
<dbReference type="EMBL" id="RKLU01000003">
    <property type="protein sequence ID" value="TQQ80938.1"/>
    <property type="molecule type" value="Genomic_DNA"/>
</dbReference>
<feature type="transmembrane region" description="Helical" evidence="2">
    <location>
        <begin position="375"/>
        <end position="398"/>
    </location>
</feature>
<dbReference type="NCBIfam" id="TIGR00341">
    <property type="entry name" value="TIGR00341 family protein"/>
    <property type="match status" value="1"/>
</dbReference>
<dbReference type="PANTHER" id="PTHR20992">
    <property type="entry name" value="AT15442P-RELATED"/>
    <property type="match status" value="1"/>
</dbReference>
<keyword evidence="4" id="KW-1185">Reference proteome</keyword>
<accession>A0A8J8PBT2</accession>
<feature type="transmembrane region" description="Helical" evidence="2">
    <location>
        <begin position="243"/>
        <end position="266"/>
    </location>
</feature>
<feature type="transmembrane region" description="Helical" evidence="2">
    <location>
        <begin position="345"/>
        <end position="369"/>
    </location>
</feature>
<dbReference type="Pfam" id="PF04087">
    <property type="entry name" value="DUF389"/>
    <property type="match status" value="1"/>
</dbReference>
<protein>
    <submittedName>
        <fullName evidence="3">TIGR00341 family protein</fullName>
    </submittedName>
</protein>
<dbReference type="PANTHER" id="PTHR20992:SF9">
    <property type="entry name" value="AT15442P-RELATED"/>
    <property type="match status" value="1"/>
</dbReference>
<keyword evidence="2" id="KW-1133">Transmembrane helix</keyword>
<name>A0A8J8PBT2_9EURY</name>